<keyword evidence="3" id="KW-1185">Reference proteome</keyword>
<evidence type="ECO:0000256" key="1">
    <source>
        <dbReference type="SAM" id="SignalP"/>
    </source>
</evidence>
<accession>A0A7W7IMF7</accession>
<sequence length="176" mass="18180">MIRALSLAAALALLPVSAAVAQESKTAAEVQLEAAAAAFEKKMEEFGERAEAIQDDDAIDETVKGLRVAALWSEYQPHVTAFTAVAAQQAGEIANQALAEIDIDAIVTETLAGVAPMVNGLASNSAWATPDPDQMVTYGLMADYAVGQSMDAIEEVNEAFAAPVVTPAPPAPPADA</sequence>
<dbReference type="EMBL" id="JACHKY010000001">
    <property type="protein sequence ID" value="MBB4797032.1"/>
    <property type="molecule type" value="Genomic_DNA"/>
</dbReference>
<dbReference type="AlphaFoldDB" id="A0A7W7IMF7"/>
<dbReference type="Proteomes" id="UP000539957">
    <property type="component" value="Unassembled WGS sequence"/>
</dbReference>
<keyword evidence="1" id="KW-0732">Signal</keyword>
<feature type="chain" id="PRO_5030813398" evidence="1">
    <location>
        <begin position="22"/>
        <end position="176"/>
    </location>
</feature>
<evidence type="ECO:0000313" key="2">
    <source>
        <dbReference type="EMBL" id="MBB4797032.1"/>
    </source>
</evidence>
<dbReference type="RefSeq" id="WP_184267169.1">
    <property type="nucleotide sequence ID" value="NZ_JACHKY010000001.1"/>
</dbReference>
<comment type="caution">
    <text evidence="2">The sequence shown here is derived from an EMBL/GenBank/DDBJ whole genome shotgun (WGS) entry which is preliminary data.</text>
</comment>
<proteinExistence type="predicted"/>
<reference evidence="2 3" key="1">
    <citation type="submission" date="2020-08" db="EMBL/GenBank/DDBJ databases">
        <title>Functional genomics of gut bacteria from endangered species of beetles.</title>
        <authorList>
            <person name="Carlos-Shanley C."/>
        </authorList>
    </citation>
    <scope>NUCLEOTIDE SEQUENCE [LARGE SCALE GENOMIC DNA]</scope>
    <source>
        <strain evidence="2 3">S00123</strain>
    </source>
</reference>
<gene>
    <name evidence="2" type="ORF">HNP32_000746</name>
</gene>
<organism evidence="2 3">
    <name type="scientific">Brevundimonas bullata</name>
    <dbReference type="NCBI Taxonomy" id="13160"/>
    <lineage>
        <taxon>Bacteria</taxon>
        <taxon>Pseudomonadati</taxon>
        <taxon>Pseudomonadota</taxon>
        <taxon>Alphaproteobacteria</taxon>
        <taxon>Caulobacterales</taxon>
        <taxon>Caulobacteraceae</taxon>
        <taxon>Brevundimonas</taxon>
    </lineage>
</organism>
<protein>
    <submittedName>
        <fullName evidence="2">Uncharacterized protein</fullName>
    </submittedName>
</protein>
<feature type="signal peptide" evidence="1">
    <location>
        <begin position="1"/>
        <end position="21"/>
    </location>
</feature>
<name>A0A7W7IMF7_9CAUL</name>
<evidence type="ECO:0000313" key="3">
    <source>
        <dbReference type="Proteomes" id="UP000539957"/>
    </source>
</evidence>